<gene>
    <name evidence="1" type="ORF">CO174_02540</name>
</gene>
<evidence type="ECO:0000313" key="2">
    <source>
        <dbReference type="Proteomes" id="UP000229385"/>
    </source>
</evidence>
<name>A0A2M7XCH5_9BACT</name>
<dbReference type="AlphaFoldDB" id="A0A2M7XCH5"/>
<reference evidence="2" key="1">
    <citation type="submission" date="2017-09" db="EMBL/GenBank/DDBJ databases">
        <title>Depth-based differentiation of microbial function through sediment-hosted aquifers and enrichment of novel symbionts in the deep terrestrial subsurface.</title>
        <authorList>
            <person name="Probst A.J."/>
            <person name="Ladd B."/>
            <person name="Jarett J.K."/>
            <person name="Geller-Mcgrath D.E."/>
            <person name="Sieber C.M.K."/>
            <person name="Emerson J.B."/>
            <person name="Anantharaman K."/>
            <person name="Thomas B.C."/>
            <person name="Malmstrom R."/>
            <person name="Stieglmeier M."/>
            <person name="Klingl A."/>
            <person name="Woyke T."/>
            <person name="Ryan C.M."/>
            <person name="Banfield J.F."/>
        </authorList>
    </citation>
    <scope>NUCLEOTIDE SEQUENCE [LARGE SCALE GENOMIC DNA]</scope>
</reference>
<proteinExistence type="predicted"/>
<dbReference type="Proteomes" id="UP000229385">
    <property type="component" value="Unassembled WGS sequence"/>
</dbReference>
<evidence type="ECO:0000313" key="1">
    <source>
        <dbReference type="EMBL" id="PJA45563.1"/>
    </source>
</evidence>
<organism evidence="1 2">
    <name type="scientific">Candidatus Uhrbacteria bacterium CG_4_9_14_3_um_filter_50_9</name>
    <dbReference type="NCBI Taxonomy" id="1975035"/>
    <lineage>
        <taxon>Bacteria</taxon>
        <taxon>Candidatus Uhriibacteriota</taxon>
    </lineage>
</organism>
<comment type="caution">
    <text evidence="1">The sequence shown here is derived from an EMBL/GenBank/DDBJ whole genome shotgun (WGS) entry which is preliminary data.</text>
</comment>
<protein>
    <submittedName>
        <fullName evidence="1">Uncharacterized protein</fullName>
    </submittedName>
</protein>
<sequence length="148" mass="16370">MAIVAEQRHAIETLLESIPTDVLNHCRSLKGKTLREITSPEGLPLRFLGVSRGIGHNSARRESVGVFAIDRGHSHARKIEIPAEEIQLCEAFVLVRDAEARERSGHILESSALQAVQLLDVVRFGDRQEAGIVSFELVPNHVELYVAC</sequence>
<dbReference type="EMBL" id="PFWU01000030">
    <property type="protein sequence ID" value="PJA45563.1"/>
    <property type="molecule type" value="Genomic_DNA"/>
</dbReference>
<accession>A0A2M7XCH5</accession>